<dbReference type="EMBL" id="JBHUCP010000023">
    <property type="protein sequence ID" value="MFD1533000.1"/>
    <property type="molecule type" value="Genomic_DNA"/>
</dbReference>
<name>A0ABW4FRN0_9PSEU</name>
<dbReference type="PANTHER" id="PTHR42977">
    <property type="entry name" value="HYDROLASE-RELATED"/>
    <property type="match status" value="1"/>
</dbReference>
<dbReference type="PANTHER" id="PTHR42977:SF1">
    <property type="entry name" value="BLR6576 PROTEIN"/>
    <property type="match status" value="1"/>
</dbReference>
<organism evidence="3 4">
    <name type="scientific">Pseudonocardia aurantiaca</name>
    <dbReference type="NCBI Taxonomy" id="75290"/>
    <lineage>
        <taxon>Bacteria</taxon>
        <taxon>Bacillati</taxon>
        <taxon>Actinomycetota</taxon>
        <taxon>Actinomycetes</taxon>
        <taxon>Pseudonocardiales</taxon>
        <taxon>Pseudonocardiaceae</taxon>
        <taxon>Pseudonocardia</taxon>
    </lineage>
</organism>
<feature type="domain" description="AB hydrolase-1" evidence="2">
    <location>
        <begin position="28"/>
        <end position="95"/>
    </location>
</feature>
<feature type="region of interest" description="Disordered" evidence="1">
    <location>
        <begin position="142"/>
        <end position="213"/>
    </location>
</feature>
<comment type="caution">
    <text evidence="3">The sequence shown here is derived from an EMBL/GenBank/DDBJ whole genome shotgun (WGS) entry which is preliminary data.</text>
</comment>
<evidence type="ECO:0000259" key="2">
    <source>
        <dbReference type="Pfam" id="PF00561"/>
    </source>
</evidence>
<feature type="compositionally biased region" description="Polar residues" evidence="1">
    <location>
        <begin position="150"/>
        <end position="160"/>
    </location>
</feature>
<proteinExistence type="predicted"/>
<evidence type="ECO:0000256" key="1">
    <source>
        <dbReference type="SAM" id="MobiDB-lite"/>
    </source>
</evidence>
<dbReference type="Pfam" id="PF00561">
    <property type="entry name" value="Abhydrolase_1"/>
    <property type="match status" value="1"/>
</dbReference>
<dbReference type="GO" id="GO:0016787">
    <property type="term" value="F:hydrolase activity"/>
    <property type="evidence" value="ECO:0007669"/>
    <property type="project" value="UniProtKB-KW"/>
</dbReference>
<protein>
    <submittedName>
        <fullName evidence="3">Alpha/beta fold hydrolase</fullName>
    </submittedName>
</protein>
<dbReference type="SUPFAM" id="SSF53474">
    <property type="entry name" value="alpha/beta-Hydrolases"/>
    <property type="match status" value="1"/>
</dbReference>
<gene>
    <name evidence="3" type="ORF">ACFSCY_26600</name>
</gene>
<sequence>MDPVLDTTGPSPSADERSPTARRATPRLPHGFPSSSFMFRGLIDADRYRVVAPDLIGFGASETPPASEFDYTFDALAAVTADLLDQLGLDRFAIYVQDIPDEVRWHYTHGVPRELLDLLSPDTCTCATCPTPNCTCSMRATSPWRPTAPRSPSSSVNSCRAPSPGAPQRPDPEEPPCRAVSLNCSSPPPSAPRRRVTAAGPTGCSPRPTRRTA</sequence>
<evidence type="ECO:0000313" key="3">
    <source>
        <dbReference type="EMBL" id="MFD1533000.1"/>
    </source>
</evidence>
<dbReference type="Gene3D" id="3.40.50.1820">
    <property type="entry name" value="alpha/beta hydrolase"/>
    <property type="match status" value="1"/>
</dbReference>
<dbReference type="Proteomes" id="UP001597145">
    <property type="component" value="Unassembled WGS sequence"/>
</dbReference>
<dbReference type="InterPro" id="IPR051340">
    <property type="entry name" value="Haloalkane_dehalogenase"/>
</dbReference>
<dbReference type="RefSeq" id="WP_379659935.1">
    <property type="nucleotide sequence ID" value="NZ_BAAAJG010000016.1"/>
</dbReference>
<keyword evidence="3" id="KW-0378">Hydrolase</keyword>
<keyword evidence="4" id="KW-1185">Reference proteome</keyword>
<dbReference type="InterPro" id="IPR000073">
    <property type="entry name" value="AB_hydrolase_1"/>
</dbReference>
<dbReference type="InterPro" id="IPR029058">
    <property type="entry name" value="AB_hydrolase_fold"/>
</dbReference>
<feature type="region of interest" description="Disordered" evidence="1">
    <location>
        <begin position="1"/>
        <end position="29"/>
    </location>
</feature>
<evidence type="ECO:0000313" key="4">
    <source>
        <dbReference type="Proteomes" id="UP001597145"/>
    </source>
</evidence>
<accession>A0ABW4FRN0</accession>
<reference evidence="4" key="1">
    <citation type="journal article" date="2019" name="Int. J. Syst. Evol. Microbiol.">
        <title>The Global Catalogue of Microorganisms (GCM) 10K type strain sequencing project: providing services to taxonomists for standard genome sequencing and annotation.</title>
        <authorList>
            <consortium name="The Broad Institute Genomics Platform"/>
            <consortium name="The Broad Institute Genome Sequencing Center for Infectious Disease"/>
            <person name="Wu L."/>
            <person name="Ma J."/>
        </authorList>
    </citation>
    <scope>NUCLEOTIDE SEQUENCE [LARGE SCALE GENOMIC DNA]</scope>
    <source>
        <strain evidence="4">JCM 12165</strain>
    </source>
</reference>